<keyword evidence="6" id="KW-0808">Transferase</keyword>
<keyword evidence="4" id="KW-0436">Ligase</keyword>
<dbReference type="SUPFAM" id="SSF55048">
    <property type="entry name" value="Probable ACP-binding domain of malonyl-CoA ACP transacylase"/>
    <property type="match status" value="1"/>
</dbReference>
<dbReference type="PANTHER" id="PTHR43775">
    <property type="entry name" value="FATTY ACID SYNTHASE"/>
    <property type="match status" value="1"/>
</dbReference>
<dbReference type="InterPro" id="IPR014043">
    <property type="entry name" value="Acyl_transferase_dom"/>
</dbReference>
<keyword evidence="5" id="KW-0489">Methyltransferase</keyword>
<evidence type="ECO:0000256" key="5">
    <source>
        <dbReference type="ARBA" id="ARBA00022603"/>
    </source>
</evidence>
<dbReference type="RefSeq" id="XP_040733466.1">
    <property type="nucleotide sequence ID" value="XM_040877385.1"/>
</dbReference>
<dbReference type="Pfam" id="PF21089">
    <property type="entry name" value="PKS_DH_N"/>
    <property type="match status" value="1"/>
</dbReference>
<dbReference type="SUPFAM" id="SSF56801">
    <property type="entry name" value="Acetyl-CoA synthetase-like"/>
    <property type="match status" value="1"/>
</dbReference>
<feature type="active site" description="Proton donor; for dehydratase activity" evidence="10">
    <location>
        <position position="1155"/>
    </location>
</feature>
<proteinExistence type="inferred from homology"/>
<dbReference type="SUPFAM" id="SSF51735">
    <property type="entry name" value="NAD(P)-binding Rossmann-fold domains"/>
    <property type="match status" value="2"/>
</dbReference>
<dbReference type="GO" id="GO:0031177">
    <property type="term" value="F:phosphopantetheine binding"/>
    <property type="evidence" value="ECO:0007669"/>
    <property type="project" value="InterPro"/>
</dbReference>
<dbReference type="Pfam" id="PF00109">
    <property type="entry name" value="ketoacyl-synt"/>
    <property type="match status" value="1"/>
</dbReference>
<accession>A0A364KZH0</accession>
<evidence type="ECO:0000256" key="9">
    <source>
        <dbReference type="ARBA" id="ARBA00029443"/>
    </source>
</evidence>
<dbReference type="GO" id="GO:0004315">
    <property type="term" value="F:3-oxoacyl-[acyl-carrier-protein] synthase activity"/>
    <property type="evidence" value="ECO:0007669"/>
    <property type="project" value="InterPro"/>
</dbReference>
<evidence type="ECO:0008006" key="17">
    <source>
        <dbReference type="Google" id="ProtNLM"/>
    </source>
</evidence>
<dbReference type="InterPro" id="IPR001242">
    <property type="entry name" value="Condensation_dom"/>
</dbReference>
<dbReference type="InterPro" id="IPR042099">
    <property type="entry name" value="ANL_N_sf"/>
</dbReference>
<dbReference type="Gene3D" id="3.30.70.3290">
    <property type="match status" value="1"/>
</dbReference>
<protein>
    <recommendedName>
        <fullName evidence="17">Carrier domain-containing protein</fullName>
    </recommendedName>
</protein>
<evidence type="ECO:0000256" key="8">
    <source>
        <dbReference type="ARBA" id="ARBA00023268"/>
    </source>
</evidence>
<name>A0A364KZH0_TALAM</name>
<keyword evidence="16" id="KW-1185">Reference proteome</keyword>
<evidence type="ECO:0000256" key="7">
    <source>
        <dbReference type="ARBA" id="ARBA00022737"/>
    </source>
</evidence>
<feature type="region of interest" description="Disordered" evidence="11">
    <location>
        <begin position="2349"/>
        <end position="2369"/>
    </location>
</feature>
<dbReference type="PROSITE" id="PS52019">
    <property type="entry name" value="PKS_MFAS_DH"/>
    <property type="match status" value="1"/>
</dbReference>
<dbReference type="InterPro" id="IPR020806">
    <property type="entry name" value="PKS_PP-bd"/>
</dbReference>
<dbReference type="InterPro" id="IPR036291">
    <property type="entry name" value="NAD(P)-bd_dom_sf"/>
</dbReference>
<dbReference type="PANTHER" id="PTHR43775:SF20">
    <property type="entry name" value="HYBRID PKS-NRPS SYNTHETASE APDA"/>
    <property type="match status" value="1"/>
</dbReference>
<dbReference type="InterPro" id="IPR057326">
    <property type="entry name" value="KR_dom"/>
</dbReference>
<dbReference type="InterPro" id="IPR013968">
    <property type="entry name" value="PKS_KR"/>
</dbReference>
<dbReference type="Pfam" id="PF00668">
    <property type="entry name" value="Condensation"/>
    <property type="match status" value="1"/>
</dbReference>
<dbReference type="Gene3D" id="3.40.50.150">
    <property type="entry name" value="Vaccinia Virus protein VP39"/>
    <property type="match status" value="1"/>
</dbReference>
<evidence type="ECO:0000313" key="16">
    <source>
        <dbReference type="Proteomes" id="UP000249363"/>
    </source>
</evidence>
<dbReference type="Gene3D" id="3.40.366.10">
    <property type="entry name" value="Malonyl-Coenzyme A Acyl Carrier Protein, domain 2"/>
    <property type="match status" value="1"/>
</dbReference>
<dbReference type="CDD" id="cd02440">
    <property type="entry name" value="AdoMet_MTases"/>
    <property type="match status" value="1"/>
</dbReference>
<dbReference type="InterPro" id="IPR036736">
    <property type="entry name" value="ACP-like_sf"/>
</dbReference>
<evidence type="ECO:0000256" key="3">
    <source>
        <dbReference type="ARBA" id="ARBA00022553"/>
    </source>
</evidence>
<evidence type="ECO:0000256" key="1">
    <source>
        <dbReference type="ARBA" id="ARBA00005179"/>
    </source>
</evidence>
<dbReference type="Pfam" id="PF00698">
    <property type="entry name" value="Acyl_transf_1"/>
    <property type="match status" value="1"/>
</dbReference>
<evidence type="ECO:0000256" key="2">
    <source>
        <dbReference type="ARBA" id="ARBA00022450"/>
    </source>
</evidence>
<dbReference type="Pfam" id="PF00550">
    <property type="entry name" value="PP-binding"/>
    <property type="match status" value="2"/>
</dbReference>
<dbReference type="PROSITE" id="PS50075">
    <property type="entry name" value="CARRIER"/>
    <property type="match status" value="2"/>
</dbReference>
<evidence type="ECO:0000259" key="12">
    <source>
        <dbReference type="PROSITE" id="PS50075"/>
    </source>
</evidence>
<dbReference type="Gene3D" id="3.40.50.12780">
    <property type="entry name" value="N-terminal domain of ligase-like"/>
    <property type="match status" value="1"/>
</dbReference>
<dbReference type="SMART" id="SM00825">
    <property type="entry name" value="PKS_KS"/>
    <property type="match status" value="1"/>
</dbReference>
<dbReference type="PROSITE" id="PS52004">
    <property type="entry name" value="KS3_2"/>
    <property type="match status" value="1"/>
</dbReference>
<feature type="compositionally biased region" description="Basic and acidic residues" evidence="11">
    <location>
        <begin position="2350"/>
        <end position="2369"/>
    </location>
</feature>
<dbReference type="EMBL" id="MIKG01000008">
    <property type="protein sequence ID" value="RAO68950.1"/>
    <property type="molecule type" value="Genomic_DNA"/>
</dbReference>
<comment type="similarity">
    <text evidence="9">In the C-terminal section; belongs to the NRP synthetase family.</text>
</comment>
<dbReference type="InterPro" id="IPR016035">
    <property type="entry name" value="Acyl_Trfase/lysoPLipase"/>
</dbReference>
<evidence type="ECO:0000313" key="15">
    <source>
        <dbReference type="EMBL" id="RAO68950.1"/>
    </source>
</evidence>
<evidence type="ECO:0000259" key="14">
    <source>
        <dbReference type="PROSITE" id="PS52019"/>
    </source>
</evidence>
<evidence type="ECO:0000259" key="13">
    <source>
        <dbReference type="PROSITE" id="PS52004"/>
    </source>
</evidence>
<dbReference type="SUPFAM" id="SSF47336">
    <property type="entry name" value="ACP-like"/>
    <property type="match status" value="2"/>
</dbReference>
<dbReference type="Pfam" id="PF07993">
    <property type="entry name" value="NAD_binding_4"/>
    <property type="match status" value="1"/>
</dbReference>
<dbReference type="Pfam" id="PF02801">
    <property type="entry name" value="Ketoacyl-synt_C"/>
    <property type="match status" value="1"/>
</dbReference>
<feature type="domain" description="PKS/mFAS DH" evidence="14">
    <location>
        <begin position="949"/>
        <end position="1248"/>
    </location>
</feature>
<dbReference type="InterPro" id="IPR016036">
    <property type="entry name" value="Malonyl_transacylase_ACP-bd"/>
</dbReference>
<dbReference type="InterPro" id="IPR050091">
    <property type="entry name" value="PKS_NRPS_Biosynth_Enz"/>
</dbReference>
<dbReference type="CDD" id="cd00833">
    <property type="entry name" value="PKS"/>
    <property type="match status" value="1"/>
</dbReference>
<evidence type="ECO:0000256" key="10">
    <source>
        <dbReference type="PROSITE-ProRule" id="PRU01363"/>
    </source>
</evidence>
<dbReference type="InterPro" id="IPR049551">
    <property type="entry name" value="PKS_DH_C"/>
</dbReference>
<feature type="domain" description="Carrier" evidence="12">
    <location>
        <begin position="2383"/>
        <end position="2460"/>
    </location>
</feature>
<keyword evidence="7" id="KW-0677">Repeat</keyword>
<dbReference type="Pfam" id="PF22621">
    <property type="entry name" value="CurL-like_PKS_C"/>
    <property type="match status" value="1"/>
</dbReference>
<dbReference type="InterPro" id="IPR013120">
    <property type="entry name" value="FAR_NAD-bd"/>
</dbReference>
<sequence>MSERMNDAPEPIAIIGTSCRFPGDCDSPLKLWELLKQPVDLVAEIPDCRFNSKGFYHENPEHTGTTNVTKAYLLDADPFVFDNDFFGISAKEAESMDPQQRIILEVIYECLESAGYSISQLRGSSTGFFVGQMSDDYREMILRDVDCHPQYTATGSARSILANRVSYVFDWKGPSLNIDTACSSSLAALHLAVQSLRSGETDMAVVAGVNLVLNPETFSFLSSLHMISSSAQCRMWDASADGYGRGEGFAAVVIKKLSTALADGDDIESVIRNTAMNQDGRSAGLTVPSAIAQTDLIQSAYAKCGLDCANEEDRCQYFEAHGTGTPTGDPKEAEGISMAFFPHQKRVESENAKIYVGSIKTVIGHLEGTAGLASLLKASQAVKHALIPPNLHFYQLNPDIEPYYQYLEVPISLKPWPKLRPGTPRRADVNSFGFGGTNVHTIIESWDSSSRTAKSLSEQEPTWGPFVLSAHSYKALVGTVVSLSAFLKTNADIDLHRLAWTQQCRRTHFKYRVSFSTNSKNELIDRLDLALKNNEKSPLATQATKVPKISILGIFTGQGAQWSSMGKGLFLHSVSFRRTITQLESILKDVHNPPSWSLAEELLRADDPGRISSAEISQPLCTALQVALVDLLKQCGIIFSAVVGHSSGEIAAAYAAGIISARDAIIIAYYRGYHCRKVRDSSGRSGKMMAVGMTLQDAQRFCSQPCFLGRIVVAAENSRSSVTMSGDFDAIDEAKITLDQNVVFARILKVDTAYHSHHMKTVRDQYFTSLRKANIQPLRNCFAGTCNWYSSVYCSSNRKDVSTPTAFEHEYWVDNMVNPVLFYQAITSAVQKEDFELGLEIGPHPSLRGSAIETIKSVSGRDILYRGVLERNKDAFDCFTNLLGYVWKNFDSETRIIDFAGFQEACNGPNWSMPRVHKDLPTYSWDHDKPMFKESRISKERRMRKTTFHELLGRPISSRSSREVRWRNILKFEDVEWLQGHQFQNQILIPASAYLVMAADAAAHLFGQGLTIQLIELQDILIHNGVTLKEGCSGVDMVFDIKLIHEDISRKVAEFSCVCRNVDAASTEFEKEVFTGRVMVTLGPVTENILPKSVASSLPMTDVNIDRFYFWMQKAGLQYLDPFVLQSIVRRLNCATVITKRNAAGQYIVHPATLDSILQGLYAAFSYPGDGRMWTTYLPKSFRRVRFAMNGYGKLYNEANSQLTANCYLSESSARSIRGDIDIFCQNGHTEIQIQGAFFSSLDVPSAANDRTMFWKTTWKRGLSSIVELDSMKESGSGEFQLHEICERTAFYYLRKLCEEVEICDIGPMDWELRSLTQWARDYVLPQIRGGRLHKCQNSDQIDLKLIHHLGSKFPNILRGEEPTLQILKEDNMLDTLYTEGLGFRQSNQHLGNILNLLSHQYPRMRVLEIGAGTGGSTATALRHLSSSFENYTFTDISPAFFSVAQTRFAEFEDAMRFQILDVERPPAEQGFQPQSYDLIIAAHVLHATKSIAHTVRHCRELLRPGGHMILLEITNPKTLRIPFLFSTLPGWWLGREDGRNQGPTLTEAQWNSFLRDHSFSGVDCSFRDFHDDNMQTFSVMVTQAIDDRVCLLRDPLSLGNSVVRIENLLVIGGHTLVLSKLATKIRTLLSPFVEQIVVLQNIEEVPQNGLKYGSAILSLSGLEEATFSQMNKTRLSSIQKLFRDAKYILLATRGCRDEDPYASMLVGVARTVSREAEHLKLRLVDLDYLNTQNYQSVAIMLSEMLLRMIFLDLPGYSEIFWSDETEVAIEEGAVLIPRVVPDDKSNDIFSSARHKNTRSVCPTSHPIQLHIGDNGVHVTAEIEADKKQEDSNISHVLSSSLFCFVCSDDDQPFYVCLAQAAVDDTSKLILTLSETNASIIKNKDSSQIAYEGYACADDFLSWILTTICCESILLSGTGTIWIHNADDYVGELICNLANRGKIPVSLTTSHITSRLVSIGKASYIHPRATERDCRSRFPRDLGRFVNMGTDTDSLVEFVTSSQGQIIAVERGIHDVSVKEKISLSQNKFALLKSLEYYCSNSDSLNVLGHLETKSVVKASQLEKFSKIVNATSVISWTGVQSVPVPITPAVDRACFAADKTYFLVGLTGDVGLSLCQWMVDHGCKYLAIASRMPNVPLEICKNLKEQGITLRIFTLDVTDMTSLKSVHRDIVSSMPPIAGVANGALVVRDRPFDSMSLEDMMTVLKPKVIGSDNLDRLFFSTALDFFILLGSVSSIVGHTGQANYHAANLFMSTLAKRRRKRGLASSVMHFGMLLGFGFLRGPAEASLEARFQREDLHAISEPEFHAVFAQAIISGRPESGLDSEIIVGLGTEVHTPWRSIPRFGHCRVKSNEDRRGKSSSRHEGHSMKSIKDDLRAAVNEKETLFILKEAIACRLSLALGSPSGKIDNKVGLIRLGIDSLVAVEIRSWLLRILQIDMPVLKFLSGSSLSDICHDVLNELPDSLKPWVNEKDDDINRSDKQVRGLNLENTAMDSRISPTVSDIDKTKTERTDATLVEESTSGLDVALNLSSQATMANGKSQEAVKIKYERIGEMSHAQAELYFLHEYLQSNAYNVAYYGRFNGQIDLKRLERALWLVGKLHEALRSAYFLDKTTAKSVQAVLSSPRIMLTHTTVSGNNDVQKEISAVKDFQFEIEKGIVMRVVVMSHSPTVHTLVISHHHIALDGLAWGVFIADLAQAYAGCLSKKSTQIPQSIDIARRKSKENTPEILQDDLIFWEDIYRTIPEPLPLFPFARHKTSPVIADHSVDINDFSLPIEMRTMVEITAARIGVTPFHFHLATFVTFLSHCLGVEDVAIGVVDANRTNAEDMETIGYFLNMLPVRIVLDQSEPFDVVAKRLFNATLTATTHSHVPLDAIIGKLGVPRLESRHPLFQVAINYRKSLFDEIELGTDGKIQWDGGVPGGNPYDMLLNVVATPNSSIVSIITQRNFYRSSDGALMLKWYTRALEAVARDPQCEIGRCPISNEFDISDAIELGLGDRMEVSWKGKITDRIDAVAAALPEAIAVRDEDGHCLTYSEMTERVTEITRQLFSLVSGSYVAVLLDPVADAVCCVLAILRLNAVWIPLDTRNHPRRLQAVVEESRPQFLIYHDATQEVAKQITRSLNRAHLLNIDGKKLSHVESKDNLTTLTNESDGGGTWNGQLAMILYTSGSTGVPKGVMLTHEGLLNQIYGTTTTFNLGREITLQQSPLGFDLMLDQIFLALTNGGTVIMVGKPGRGDPTHIADLIVRHGVTLTHFVPSEYRALLNYGKHILTRAHSWRYAMSGGEKLTSDLRRAFRNLHLDDLKLINVYGPAEITLACARGIIPYEDVDDSTDHLRPSPNYGVHIMDEDMNIMPVGFPGEICISGRGVGIGYLQRPEESAAKFVQKSPDMLPSPSVKLYRSGDKGRILPNGTLEVLGRQDGDSQVKINGFRVELDEIANSIVRISNGVIVSAATSLRTGQPSDLLVAFVVFDIEYTGDMTEFIEGIRSDLPLPPFMRPNFIIPIDKIPVTTNGKTDRCAIDVLPIPELLASTNVKSVTHSLTSSEKLLKEVWEEVLSTQIAHLLGNTPHQQLTIHSGSDFFQIGGSSILMIKLKALVELHFGVMISMPELFRASTLHGMATLLGAFLGKRQGVSSVQTEASFLSPQGNQSRMDWDLEISSLVDGLNVPYSVPSPKKHSNGEGGLIVVLTGATGFIGRHLLSKLVQNIKVAQIHCLAIRPDTTGARRHVSVKSDKIVEYSGDLSTLTFGLSDSEFSFLMSNADCIIHNGADVSLLKTYQSLRRANVISTRTLCQMAIPRRIPLHYISTASVAKAIKNDKQEPLYEVPASPIVTDILNSIDGYAASKWVSETLIDKAAADGELPAYIHRLAHVVGNDVSDLDAVGMLTKYSVMMKTLPRIEKGRIKGQWDFVTVQEVARHIVESAIGSTDSIFSKTTFMNHCSEVKVPHESLKAYLEEFSGIGLEEVHMKEWLRLAQEKGLHPLVYEFLTALEEGQGQMVLPMIAKGLGPGKSNGRVTI</sequence>
<dbReference type="SUPFAM" id="SSF53335">
    <property type="entry name" value="S-adenosyl-L-methionine-dependent methyltransferases"/>
    <property type="match status" value="1"/>
</dbReference>
<dbReference type="InterPro" id="IPR049900">
    <property type="entry name" value="PKS_mFAS_DH"/>
</dbReference>
<dbReference type="InterPro" id="IPR042104">
    <property type="entry name" value="PKS_dehydratase_sf"/>
</dbReference>
<dbReference type="Gene3D" id="3.40.50.720">
    <property type="entry name" value="NAD(P)-binding Rossmann-like Domain"/>
    <property type="match status" value="3"/>
</dbReference>
<dbReference type="GeneID" id="63794178"/>
<comment type="pathway">
    <text evidence="1">Secondary metabolite biosynthesis.</text>
</comment>
<dbReference type="GO" id="GO:0006633">
    <property type="term" value="P:fatty acid biosynthetic process"/>
    <property type="evidence" value="ECO:0007669"/>
    <property type="project" value="InterPro"/>
</dbReference>
<dbReference type="GO" id="GO:0032259">
    <property type="term" value="P:methylation"/>
    <property type="evidence" value="ECO:0007669"/>
    <property type="project" value="UniProtKB-KW"/>
</dbReference>
<keyword evidence="3" id="KW-0597">Phosphoprotein</keyword>
<feature type="domain" description="Carrier" evidence="12">
    <location>
        <begin position="3550"/>
        <end position="3627"/>
    </location>
</feature>
<dbReference type="SMART" id="SM00823">
    <property type="entry name" value="PKS_PP"/>
    <property type="match status" value="2"/>
</dbReference>
<gene>
    <name evidence="15" type="ORF">BHQ10_004962</name>
</gene>
<dbReference type="Gene3D" id="3.30.559.30">
    <property type="entry name" value="Nonribosomal peptide synthetase, condensation domain"/>
    <property type="match status" value="1"/>
</dbReference>
<dbReference type="Pfam" id="PF00501">
    <property type="entry name" value="AMP-binding"/>
    <property type="match status" value="1"/>
</dbReference>
<dbReference type="Pfam" id="PF08659">
    <property type="entry name" value="KR"/>
    <property type="match status" value="1"/>
</dbReference>
<dbReference type="PROSITE" id="PS00455">
    <property type="entry name" value="AMP_BINDING"/>
    <property type="match status" value="1"/>
</dbReference>
<reference evidence="15 16" key="1">
    <citation type="journal article" date="2017" name="Biotechnol. Biofuels">
        <title>Differential beta-glucosidase expression as a function of carbon source availability in Talaromyces amestolkiae: a genomic and proteomic approach.</title>
        <authorList>
            <person name="de Eugenio L.I."/>
            <person name="Mendez-Liter J.A."/>
            <person name="Nieto-Dominguez M."/>
            <person name="Alonso L."/>
            <person name="Gil-Munoz J."/>
            <person name="Barriuso J."/>
            <person name="Prieto A."/>
            <person name="Martinez M.J."/>
        </authorList>
    </citation>
    <scope>NUCLEOTIDE SEQUENCE [LARGE SCALE GENOMIC DNA]</scope>
    <source>
        <strain evidence="15 16">CIB</strain>
    </source>
</reference>
<dbReference type="InterPro" id="IPR020845">
    <property type="entry name" value="AMP-binding_CS"/>
</dbReference>
<dbReference type="Pfam" id="PF14765">
    <property type="entry name" value="PS-DH"/>
    <property type="match status" value="1"/>
</dbReference>
<dbReference type="InterPro" id="IPR001227">
    <property type="entry name" value="Ac_transferase_dom_sf"/>
</dbReference>
<dbReference type="InterPro" id="IPR009081">
    <property type="entry name" value="PP-bd_ACP"/>
</dbReference>
<dbReference type="SMART" id="SM00826">
    <property type="entry name" value="PKS_DH"/>
    <property type="match status" value="1"/>
</dbReference>
<evidence type="ECO:0000256" key="4">
    <source>
        <dbReference type="ARBA" id="ARBA00022598"/>
    </source>
</evidence>
<keyword evidence="8" id="KW-0511">Multifunctional enzyme</keyword>
<feature type="region of interest" description="N-terminal hotdog fold" evidence="10">
    <location>
        <begin position="949"/>
        <end position="1085"/>
    </location>
</feature>
<dbReference type="InterPro" id="IPR014030">
    <property type="entry name" value="Ketoacyl_synth_N"/>
</dbReference>
<dbReference type="Gene3D" id="3.40.47.10">
    <property type="match status" value="1"/>
</dbReference>
<keyword evidence="2" id="KW-0596">Phosphopantetheine</keyword>
<dbReference type="InterPro" id="IPR014031">
    <property type="entry name" value="Ketoacyl_synth_C"/>
</dbReference>
<dbReference type="InterPro" id="IPR045851">
    <property type="entry name" value="AMP-bd_C_sf"/>
</dbReference>
<dbReference type="InterPro" id="IPR049552">
    <property type="entry name" value="PKS_DH_N"/>
</dbReference>
<dbReference type="SMART" id="SM00822">
    <property type="entry name" value="PKS_KR"/>
    <property type="match status" value="1"/>
</dbReference>
<dbReference type="PROSITE" id="PS00606">
    <property type="entry name" value="KS3_1"/>
    <property type="match status" value="1"/>
</dbReference>
<dbReference type="InterPro" id="IPR000873">
    <property type="entry name" value="AMP-dep_synth/lig_dom"/>
</dbReference>
<evidence type="ECO:0000256" key="6">
    <source>
        <dbReference type="ARBA" id="ARBA00022679"/>
    </source>
</evidence>
<dbReference type="InterPro" id="IPR029063">
    <property type="entry name" value="SAM-dependent_MTases_sf"/>
</dbReference>
<dbReference type="GO" id="GO:0009403">
    <property type="term" value="P:toxin biosynthetic process"/>
    <property type="evidence" value="ECO:0007669"/>
    <property type="project" value="UniProtKB-ARBA"/>
</dbReference>
<dbReference type="GO" id="GO:0004312">
    <property type="term" value="F:fatty acid synthase activity"/>
    <property type="evidence" value="ECO:0007669"/>
    <property type="project" value="TreeGrafter"/>
</dbReference>
<dbReference type="SUPFAM" id="SSF53901">
    <property type="entry name" value="Thiolase-like"/>
    <property type="match status" value="1"/>
</dbReference>
<dbReference type="GO" id="GO:0008168">
    <property type="term" value="F:methyltransferase activity"/>
    <property type="evidence" value="ECO:0007669"/>
    <property type="project" value="UniProtKB-KW"/>
</dbReference>
<evidence type="ECO:0000256" key="11">
    <source>
        <dbReference type="SAM" id="MobiDB-lite"/>
    </source>
</evidence>
<dbReference type="OrthoDB" id="329835at2759"/>
<dbReference type="InterPro" id="IPR016039">
    <property type="entry name" value="Thiolase-like"/>
</dbReference>
<dbReference type="Proteomes" id="UP000249363">
    <property type="component" value="Unassembled WGS sequence"/>
</dbReference>
<dbReference type="SUPFAM" id="SSF52151">
    <property type="entry name" value="FabD/lysophospholipase-like"/>
    <property type="match status" value="1"/>
</dbReference>
<dbReference type="GO" id="GO:0016874">
    <property type="term" value="F:ligase activity"/>
    <property type="evidence" value="ECO:0007669"/>
    <property type="project" value="UniProtKB-KW"/>
</dbReference>
<dbReference type="SUPFAM" id="SSF52777">
    <property type="entry name" value="CoA-dependent acyltransferases"/>
    <property type="match status" value="2"/>
</dbReference>
<dbReference type="Pfam" id="PF08242">
    <property type="entry name" value="Methyltransf_12"/>
    <property type="match status" value="1"/>
</dbReference>
<dbReference type="InterPro" id="IPR013217">
    <property type="entry name" value="Methyltransf_12"/>
</dbReference>
<dbReference type="CDD" id="cd19532">
    <property type="entry name" value="C_PKS-NRPS"/>
    <property type="match status" value="1"/>
</dbReference>
<feature type="region of interest" description="C-terminal hotdog fold" evidence="10">
    <location>
        <begin position="1100"/>
        <end position="1248"/>
    </location>
</feature>
<organism evidence="15 16">
    <name type="scientific">Talaromyces amestolkiae</name>
    <dbReference type="NCBI Taxonomy" id="1196081"/>
    <lineage>
        <taxon>Eukaryota</taxon>
        <taxon>Fungi</taxon>
        <taxon>Dikarya</taxon>
        <taxon>Ascomycota</taxon>
        <taxon>Pezizomycotina</taxon>
        <taxon>Eurotiomycetes</taxon>
        <taxon>Eurotiomycetidae</taxon>
        <taxon>Eurotiales</taxon>
        <taxon>Trichocomaceae</taxon>
        <taxon>Talaromyces</taxon>
        <taxon>Talaromyces sect. Talaromyces</taxon>
    </lineage>
</organism>
<dbReference type="Gene3D" id="1.10.1200.10">
    <property type="entry name" value="ACP-like"/>
    <property type="match status" value="1"/>
</dbReference>
<dbReference type="InterPro" id="IPR018201">
    <property type="entry name" value="Ketoacyl_synth_AS"/>
</dbReference>
<dbReference type="InterPro" id="IPR023213">
    <property type="entry name" value="CAT-like_dom_sf"/>
</dbReference>
<dbReference type="Gene3D" id="3.10.129.110">
    <property type="entry name" value="Polyketide synthase dehydratase"/>
    <property type="match status" value="1"/>
</dbReference>
<dbReference type="STRING" id="1196081.A0A364KZH0"/>
<comment type="caution">
    <text evidence="15">The sequence shown here is derived from an EMBL/GenBank/DDBJ whole genome shotgun (WGS) entry which is preliminary data.</text>
</comment>
<dbReference type="Gene3D" id="3.30.559.10">
    <property type="entry name" value="Chloramphenicol acetyltransferase-like domain"/>
    <property type="match status" value="1"/>
</dbReference>
<dbReference type="InterPro" id="IPR020807">
    <property type="entry name" value="PKS_DH"/>
</dbReference>
<feature type="active site" description="Proton acceptor; for dehydratase activity" evidence="10">
    <location>
        <position position="981"/>
    </location>
</feature>
<feature type="domain" description="Ketosynthase family 3 (KS3)" evidence="13">
    <location>
        <begin position="9"/>
        <end position="445"/>
    </location>
</feature>
<dbReference type="InterPro" id="IPR020841">
    <property type="entry name" value="PKS_Beta-ketoAc_synthase_dom"/>
</dbReference>
<dbReference type="PROSITE" id="PS00012">
    <property type="entry name" value="PHOSPHOPANTETHEINE"/>
    <property type="match status" value="1"/>
</dbReference>
<dbReference type="CDD" id="cd05930">
    <property type="entry name" value="A_NRPS"/>
    <property type="match status" value="1"/>
</dbReference>
<dbReference type="InterPro" id="IPR006162">
    <property type="entry name" value="Ppantetheine_attach_site"/>
</dbReference>
<dbReference type="SMART" id="SM00827">
    <property type="entry name" value="PKS_AT"/>
    <property type="match status" value="1"/>
</dbReference>
<dbReference type="Gene3D" id="3.30.300.30">
    <property type="match status" value="1"/>
</dbReference>